<comment type="caution">
    <text evidence="1">The sequence shown here is derived from an EMBL/GenBank/DDBJ whole genome shotgun (WGS) entry which is preliminary data.</text>
</comment>
<dbReference type="OrthoDB" id="5384804at2759"/>
<keyword evidence="2" id="KW-1185">Reference proteome</keyword>
<sequence>MPLSVLDIPPELQLSVFGSLEDLDDALYFSQTCKTLRSLFAHKKKSIERAIITSSHVYEHDLCLSKLNEMREDLAQAYRVSGNDLPEEKRPKGHVLVKCLESKRTHGRLAENSITDIALRWQQLRYLRELYLDDLLSKEFDLFRSRFASESLSEETRAAIYEPGIIKSSDTMSRLERSRGFDRSFKARFHKSLCLHSIAIISRSIAETSRDQLISSPSHTPRDEDIDEDAAQVIADTVGVLWDKGSLDLGSKLDCLEVFDFLYIFLMRKLLPLEQLNSWTEENLDDWPYERVEHETEIESWYEFIRHAGWHLQPVDIVDLIKERARSPGASYPPDKSLYMRVRGLFDLGDGGGMDWYTGFERESIVDALRSGLRIPPSEYIDRWDRPCRCDRPCWWDQVRLRSGRPFEVGFQSKYMSEILEYEQASLVRGEP</sequence>
<evidence type="ECO:0000313" key="2">
    <source>
        <dbReference type="Proteomes" id="UP000664534"/>
    </source>
</evidence>
<evidence type="ECO:0008006" key="3">
    <source>
        <dbReference type="Google" id="ProtNLM"/>
    </source>
</evidence>
<dbReference type="AlphaFoldDB" id="A0A8H3I8U4"/>
<organism evidence="1 2">
    <name type="scientific">Imshaugia aleurites</name>
    <dbReference type="NCBI Taxonomy" id="172621"/>
    <lineage>
        <taxon>Eukaryota</taxon>
        <taxon>Fungi</taxon>
        <taxon>Dikarya</taxon>
        <taxon>Ascomycota</taxon>
        <taxon>Pezizomycotina</taxon>
        <taxon>Lecanoromycetes</taxon>
        <taxon>OSLEUM clade</taxon>
        <taxon>Lecanoromycetidae</taxon>
        <taxon>Lecanorales</taxon>
        <taxon>Lecanorineae</taxon>
        <taxon>Parmeliaceae</taxon>
        <taxon>Imshaugia</taxon>
    </lineage>
</organism>
<proteinExistence type="predicted"/>
<reference evidence="1" key="1">
    <citation type="submission" date="2021-03" db="EMBL/GenBank/DDBJ databases">
        <authorList>
            <person name="Tagirdzhanova G."/>
        </authorList>
    </citation>
    <scope>NUCLEOTIDE SEQUENCE</scope>
</reference>
<dbReference type="Proteomes" id="UP000664534">
    <property type="component" value="Unassembled WGS sequence"/>
</dbReference>
<gene>
    <name evidence="1" type="ORF">IMSHALPRED_004545</name>
</gene>
<evidence type="ECO:0000313" key="1">
    <source>
        <dbReference type="EMBL" id="CAF9919177.1"/>
    </source>
</evidence>
<dbReference type="EMBL" id="CAJPDT010000022">
    <property type="protein sequence ID" value="CAF9919177.1"/>
    <property type="molecule type" value="Genomic_DNA"/>
</dbReference>
<accession>A0A8H3I8U4</accession>
<name>A0A8H3I8U4_9LECA</name>
<protein>
    <recommendedName>
        <fullName evidence="3">F-box domain-containing protein</fullName>
    </recommendedName>
</protein>